<dbReference type="AlphaFoldDB" id="A0AAE4NR85"/>
<reference evidence="1" key="1">
    <citation type="submission" date="2023-10" db="EMBL/GenBank/DDBJ databases">
        <title>Production of high quality cheese from raw caw milk (raw cheese).</title>
        <authorList>
            <person name="Samouris G."/>
        </authorList>
    </citation>
    <scope>NUCLEOTIDE SEQUENCE</scope>
    <source>
        <strain evidence="1">M17-3</strain>
    </source>
</reference>
<sequence>MAMLEPLKKTQNQVNIKLVLTNEENFFFHHYSLQNAIPNVTTVNEVMEKMLNELKIEPINTSKVLDATIQLRCRYLSCGKVPPVSIFDVK</sequence>
<evidence type="ECO:0000313" key="2">
    <source>
        <dbReference type="Proteomes" id="UP001186047"/>
    </source>
</evidence>
<dbReference type="Proteomes" id="UP001186047">
    <property type="component" value="Unassembled WGS sequence"/>
</dbReference>
<accession>A0AAE4NR85</accession>
<organism evidence="1 2">
    <name type="scientific">Lactococcus lactis</name>
    <dbReference type="NCBI Taxonomy" id="1358"/>
    <lineage>
        <taxon>Bacteria</taxon>
        <taxon>Bacillati</taxon>
        <taxon>Bacillota</taxon>
        <taxon>Bacilli</taxon>
        <taxon>Lactobacillales</taxon>
        <taxon>Streptococcaceae</taxon>
        <taxon>Lactococcus</taxon>
    </lineage>
</organism>
<name>A0AAE4NR85_9LACT</name>
<proteinExistence type="predicted"/>
<evidence type="ECO:0000313" key="1">
    <source>
        <dbReference type="EMBL" id="MDV2632921.1"/>
    </source>
</evidence>
<protein>
    <submittedName>
        <fullName evidence="1">Uncharacterized protein</fullName>
    </submittedName>
</protein>
<dbReference type="EMBL" id="JAWHVL010000019">
    <property type="protein sequence ID" value="MDV2632921.1"/>
    <property type="molecule type" value="Genomic_DNA"/>
</dbReference>
<dbReference type="RefSeq" id="WP_050558546.1">
    <property type="nucleotide sequence ID" value="NZ_JAULTI010000002.1"/>
</dbReference>
<gene>
    <name evidence="1" type="ORF">RZO31_08520</name>
</gene>
<comment type="caution">
    <text evidence="1">The sequence shown here is derived from an EMBL/GenBank/DDBJ whole genome shotgun (WGS) entry which is preliminary data.</text>
</comment>